<keyword evidence="3" id="KW-1185">Reference proteome</keyword>
<feature type="compositionally biased region" description="Polar residues" evidence="1">
    <location>
        <begin position="119"/>
        <end position="130"/>
    </location>
</feature>
<name>A0A5J4YN21_PORPP</name>
<dbReference type="Proteomes" id="UP000324585">
    <property type="component" value="Unassembled WGS sequence"/>
</dbReference>
<sequence length="130" mass="14563">MEFADLYYGGYHGKEHDATGNSGRIHGGAAVFVSGKDVAALQWNPEIIKRKTQSTKAESVKREHQHSSTRGPKRHTTMHEEGQAPSTHVRSANVERPRHECVDRALSPSHKSLNKDEQLNQLRTSAPQRM</sequence>
<proteinExistence type="predicted"/>
<protein>
    <submittedName>
        <fullName evidence="2">Uncharacterized protein</fullName>
    </submittedName>
</protein>
<dbReference type="AlphaFoldDB" id="A0A5J4YN21"/>
<feature type="compositionally biased region" description="Basic and acidic residues" evidence="1">
    <location>
        <begin position="93"/>
        <end position="103"/>
    </location>
</feature>
<accession>A0A5J4YN21</accession>
<gene>
    <name evidence="2" type="ORF">FVE85_3501</name>
</gene>
<reference evidence="3" key="1">
    <citation type="journal article" date="2019" name="Nat. Commun.">
        <title>Expansion of phycobilisome linker gene families in mesophilic red algae.</title>
        <authorList>
            <person name="Lee J."/>
            <person name="Kim D."/>
            <person name="Bhattacharya D."/>
            <person name="Yoon H.S."/>
        </authorList>
    </citation>
    <scope>NUCLEOTIDE SEQUENCE [LARGE SCALE GENOMIC DNA]</scope>
    <source>
        <strain evidence="3">CCMP 1328</strain>
    </source>
</reference>
<feature type="region of interest" description="Disordered" evidence="1">
    <location>
        <begin position="47"/>
        <end position="130"/>
    </location>
</feature>
<organism evidence="2 3">
    <name type="scientific">Porphyridium purpureum</name>
    <name type="common">Red alga</name>
    <name type="synonym">Porphyridium cruentum</name>
    <dbReference type="NCBI Taxonomy" id="35688"/>
    <lineage>
        <taxon>Eukaryota</taxon>
        <taxon>Rhodophyta</taxon>
        <taxon>Bangiophyceae</taxon>
        <taxon>Porphyridiales</taxon>
        <taxon>Porphyridiaceae</taxon>
        <taxon>Porphyridium</taxon>
    </lineage>
</organism>
<comment type="caution">
    <text evidence="2">The sequence shown here is derived from an EMBL/GenBank/DDBJ whole genome shotgun (WGS) entry which is preliminary data.</text>
</comment>
<evidence type="ECO:0000256" key="1">
    <source>
        <dbReference type="SAM" id="MobiDB-lite"/>
    </source>
</evidence>
<evidence type="ECO:0000313" key="2">
    <source>
        <dbReference type="EMBL" id="KAA8492063.1"/>
    </source>
</evidence>
<dbReference type="EMBL" id="VRMN01000010">
    <property type="protein sequence ID" value="KAA8492063.1"/>
    <property type="molecule type" value="Genomic_DNA"/>
</dbReference>
<evidence type="ECO:0000313" key="3">
    <source>
        <dbReference type="Proteomes" id="UP000324585"/>
    </source>
</evidence>